<sequence length="112" mass="12500">MQAVAETPIFTRQTEKLFSEDEKRELIDFLAENPLAGDEIPGTGGVRKVRFAASGRGKRGGARVIYYYLDDSMPLYALLAYAKNARDDMSPEEKRMVASLAAALKAAWKERK</sequence>
<accession>A0A1G9NJ92</accession>
<keyword evidence="2" id="KW-1185">Reference proteome</keyword>
<proteinExistence type="predicted"/>
<dbReference type="PIRSF" id="PIRSF039032">
    <property type="entry name" value="HigB-2"/>
    <property type="match status" value="1"/>
</dbReference>
<organism evidence="1 2">
    <name type="scientific">Paracoccus chinensis</name>
    <dbReference type="NCBI Taxonomy" id="525640"/>
    <lineage>
        <taxon>Bacteria</taxon>
        <taxon>Pseudomonadati</taxon>
        <taxon>Pseudomonadota</taxon>
        <taxon>Alphaproteobacteria</taxon>
        <taxon>Rhodobacterales</taxon>
        <taxon>Paracoccaceae</taxon>
        <taxon>Paracoccus</taxon>
    </lineage>
</organism>
<dbReference type="AlphaFoldDB" id="A0A1G9NJ92"/>
<dbReference type="EMBL" id="FNGE01000031">
    <property type="protein sequence ID" value="SDL86489.1"/>
    <property type="molecule type" value="Genomic_DNA"/>
</dbReference>
<dbReference type="InterPro" id="IPR009387">
    <property type="entry name" value="HigB-2"/>
</dbReference>
<dbReference type="Pfam" id="PF06296">
    <property type="entry name" value="RelE"/>
    <property type="match status" value="1"/>
</dbReference>
<dbReference type="Proteomes" id="UP000199555">
    <property type="component" value="Unassembled WGS sequence"/>
</dbReference>
<dbReference type="STRING" id="525640.SAMN04487971_13110"/>
<name>A0A1G9NJ92_9RHOB</name>
<protein>
    <submittedName>
        <fullName evidence="1">RelE toxin of RelE / RelB toxin-antitoxin system</fullName>
    </submittedName>
</protein>
<gene>
    <name evidence="1" type="ORF">SAMN04487971_13110</name>
</gene>
<evidence type="ECO:0000313" key="2">
    <source>
        <dbReference type="Proteomes" id="UP000199555"/>
    </source>
</evidence>
<dbReference type="OrthoDB" id="9812066at2"/>
<reference evidence="2" key="1">
    <citation type="submission" date="2016-10" db="EMBL/GenBank/DDBJ databases">
        <authorList>
            <person name="Varghese N."/>
            <person name="Submissions S."/>
        </authorList>
    </citation>
    <scope>NUCLEOTIDE SEQUENCE [LARGE SCALE GENOMIC DNA]</scope>
    <source>
        <strain evidence="2">CGMCC 1.7655</strain>
    </source>
</reference>
<evidence type="ECO:0000313" key="1">
    <source>
        <dbReference type="EMBL" id="SDL86489.1"/>
    </source>
</evidence>
<dbReference type="RefSeq" id="WP_090757418.1">
    <property type="nucleotide sequence ID" value="NZ_FNGE01000031.1"/>
</dbReference>